<dbReference type="PRINTS" id="PR00038">
    <property type="entry name" value="HTHLUXR"/>
</dbReference>
<feature type="domain" description="HTH luxR-type" evidence="4">
    <location>
        <begin position="174"/>
        <end position="239"/>
    </location>
</feature>
<dbReference type="CDD" id="cd06170">
    <property type="entry name" value="LuxR_C_like"/>
    <property type="match status" value="1"/>
</dbReference>
<dbReference type="PROSITE" id="PS50043">
    <property type="entry name" value="HTH_LUXR_2"/>
    <property type="match status" value="1"/>
</dbReference>
<dbReference type="PANTHER" id="PTHR44688">
    <property type="entry name" value="DNA-BINDING TRANSCRIPTIONAL ACTIVATOR DEVR_DOSR"/>
    <property type="match status" value="1"/>
</dbReference>
<keyword evidence="6" id="KW-1185">Reference proteome</keyword>
<protein>
    <recommendedName>
        <fullName evidence="4">HTH luxR-type domain-containing protein</fullName>
    </recommendedName>
</protein>
<dbReference type="SUPFAM" id="SSF75516">
    <property type="entry name" value="Pheromone-binding domain of LuxR-like quorum-sensing transcription factors"/>
    <property type="match status" value="1"/>
</dbReference>
<dbReference type="GO" id="GO:0006355">
    <property type="term" value="P:regulation of DNA-templated transcription"/>
    <property type="evidence" value="ECO:0007669"/>
    <property type="project" value="InterPro"/>
</dbReference>
<dbReference type="Pfam" id="PF00196">
    <property type="entry name" value="GerE"/>
    <property type="match status" value="1"/>
</dbReference>
<evidence type="ECO:0000259" key="4">
    <source>
        <dbReference type="PROSITE" id="PS50043"/>
    </source>
</evidence>
<dbReference type="SMART" id="SM00421">
    <property type="entry name" value="HTH_LUXR"/>
    <property type="match status" value="1"/>
</dbReference>
<accession>A0A916TLW9</accession>
<keyword evidence="1" id="KW-0805">Transcription regulation</keyword>
<keyword evidence="3" id="KW-0804">Transcription</keyword>
<dbReference type="AlphaFoldDB" id="A0A916TLW9"/>
<dbReference type="PROSITE" id="PS00622">
    <property type="entry name" value="HTH_LUXR_1"/>
    <property type="match status" value="1"/>
</dbReference>
<reference evidence="5" key="1">
    <citation type="journal article" date="2014" name="Int. J. Syst. Evol. Microbiol.">
        <title>Complete genome sequence of Corynebacterium casei LMG S-19264T (=DSM 44701T), isolated from a smear-ripened cheese.</title>
        <authorList>
            <consortium name="US DOE Joint Genome Institute (JGI-PGF)"/>
            <person name="Walter F."/>
            <person name="Albersmeier A."/>
            <person name="Kalinowski J."/>
            <person name="Ruckert C."/>
        </authorList>
    </citation>
    <scope>NUCLEOTIDE SEQUENCE</scope>
    <source>
        <strain evidence="5">CGMCC 1.12426</strain>
    </source>
</reference>
<dbReference type="Gene3D" id="3.30.450.80">
    <property type="entry name" value="Transcription factor LuxR-like, autoinducer-binding domain"/>
    <property type="match status" value="1"/>
</dbReference>
<organism evidence="5 6">
    <name type="scientific">Roseibium aquae</name>
    <dbReference type="NCBI Taxonomy" id="1323746"/>
    <lineage>
        <taxon>Bacteria</taxon>
        <taxon>Pseudomonadati</taxon>
        <taxon>Pseudomonadota</taxon>
        <taxon>Alphaproteobacteria</taxon>
        <taxon>Hyphomicrobiales</taxon>
        <taxon>Stappiaceae</taxon>
        <taxon>Roseibium</taxon>
    </lineage>
</organism>
<sequence length="239" mass="27087">MESHRFLVFHRLMRTEDFLDRIATQTDPDLLWSVATDWLSARGFDKVLHLSIANGHVTTRTTLGAAFERHYRDEGLARHDPFPKYCLAATGSVSTGIDYMRDHHYLVPDERKVIWAAADVEFRAGFSLVVRRDSLGCEGWNLGSSLNRVEVDRIRQDKSVELRLALMALRGRLQNAATARLTKRERQVMDLLAEGLRTKAIAGELGIAEVTVELHMKNARTKLGALTRDQALMLYRITG</sequence>
<evidence type="ECO:0000313" key="6">
    <source>
        <dbReference type="Proteomes" id="UP000605148"/>
    </source>
</evidence>
<dbReference type="EMBL" id="BMFA01000009">
    <property type="protein sequence ID" value="GGB55849.1"/>
    <property type="molecule type" value="Genomic_DNA"/>
</dbReference>
<dbReference type="InterPro" id="IPR036693">
    <property type="entry name" value="TF_LuxR_autoind-bd_dom_sf"/>
</dbReference>
<dbReference type="PANTHER" id="PTHR44688:SF16">
    <property type="entry name" value="DNA-BINDING TRANSCRIPTIONAL ACTIVATOR DEVR_DOSR"/>
    <property type="match status" value="1"/>
</dbReference>
<comment type="caution">
    <text evidence="5">The sequence shown here is derived from an EMBL/GenBank/DDBJ whole genome shotgun (WGS) entry which is preliminary data.</text>
</comment>
<dbReference type="SUPFAM" id="SSF46894">
    <property type="entry name" value="C-terminal effector domain of the bipartite response regulators"/>
    <property type="match status" value="1"/>
</dbReference>
<name>A0A916TLW9_9HYPH</name>
<proteinExistence type="predicted"/>
<gene>
    <name evidence="5" type="ORF">GCM10011316_29910</name>
</gene>
<evidence type="ECO:0000256" key="2">
    <source>
        <dbReference type="ARBA" id="ARBA00023125"/>
    </source>
</evidence>
<dbReference type="InterPro" id="IPR016032">
    <property type="entry name" value="Sig_transdc_resp-reg_C-effctor"/>
</dbReference>
<dbReference type="Pfam" id="PF03472">
    <property type="entry name" value="Autoind_bind"/>
    <property type="match status" value="1"/>
</dbReference>
<dbReference type="Gene3D" id="1.10.10.10">
    <property type="entry name" value="Winged helix-like DNA-binding domain superfamily/Winged helix DNA-binding domain"/>
    <property type="match status" value="1"/>
</dbReference>
<dbReference type="GO" id="GO:0003677">
    <property type="term" value="F:DNA binding"/>
    <property type="evidence" value="ECO:0007669"/>
    <property type="project" value="UniProtKB-KW"/>
</dbReference>
<keyword evidence="2" id="KW-0238">DNA-binding</keyword>
<dbReference type="Proteomes" id="UP000605148">
    <property type="component" value="Unassembled WGS sequence"/>
</dbReference>
<dbReference type="InterPro" id="IPR000792">
    <property type="entry name" value="Tscrpt_reg_LuxR_C"/>
</dbReference>
<dbReference type="InterPro" id="IPR005143">
    <property type="entry name" value="TF_LuxR_autoind-bd_dom"/>
</dbReference>
<evidence type="ECO:0000256" key="3">
    <source>
        <dbReference type="ARBA" id="ARBA00023163"/>
    </source>
</evidence>
<dbReference type="InterPro" id="IPR036388">
    <property type="entry name" value="WH-like_DNA-bd_sf"/>
</dbReference>
<reference evidence="5" key="2">
    <citation type="submission" date="2020-09" db="EMBL/GenBank/DDBJ databases">
        <authorList>
            <person name="Sun Q."/>
            <person name="Zhou Y."/>
        </authorList>
    </citation>
    <scope>NUCLEOTIDE SEQUENCE</scope>
    <source>
        <strain evidence="5">CGMCC 1.12426</strain>
    </source>
</reference>
<evidence type="ECO:0000256" key="1">
    <source>
        <dbReference type="ARBA" id="ARBA00023015"/>
    </source>
</evidence>
<evidence type="ECO:0000313" key="5">
    <source>
        <dbReference type="EMBL" id="GGB55849.1"/>
    </source>
</evidence>